<dbReference type="SUPFAM" id="SSF52058">
    <property type="entry name" value="L domain-like"/>
    <property type="match status" value="1"/>
</dbReference>
<proteinExistence type="predicted"/>
<evidence type="ECO:0000313" key="4">
    <source>
        <dbReference type="EMBL" id="MED6226857.1"/>
    </source>
</evidence>
<dbReference type="PANTHER" id="PTHR47186:SF42">
    <property type="entry name" value="DISEASE RESISTANCE RPP13-LIKE PROTEIN 1"/>
    <property type="match status" value="1"/>
</dbReference>
<dbReference type="Pfam" id="PF23559">
    <property type="entry name" value="WHD_DRP"/>
    <property type="match status" value="1"/>
</dbReference>
<dbReference type="InterPro" id="IPR032675">
    <property type="entry name" value="LRR_dom_sf"/>
</dbReference>
<dbReference type="Pfam" id="PF25019">
    <property type="entry name" value="LRR_R13L1-DRL21"/>
    <property type="match status" value="1"/>
</dbReference>
<evidence type="ECO:0000313" key="5">
    <source>
        <dbReference type="Proteomes" id="UP001341840"/>
    </source>
</evidence>
<keyword evidence="1" id="KW-0677">Repeat</keyword>
<organism evidence="4 5">
    <name type="scientific">Stylosanthes scabra</name>
    <dbReference type="NCBI Taxonomy" id="79078"/>
    <lineage>
        <taxon>Eukaryota</taxon>
        <taxon>Viridiplantae</taxon>
        <taxon>Streptophyta</taxon>
        <taxon>Embryophyta</taxon>
        <taxon>Tracheophyta</taxon>
        <taxon>Spermatophyta</taxon>
        <taxon>Magnoliopsida</taxon>
        <taxon>eudicotyledons</taxon>
        <taxon>Gunneridae</taxon>
        <taxon>Pentapetalae</taxon>
        <taxon>rosids</taxon>
        <taxon>fabids</taxon>
        <taxon>Fabales</taxon>
        <taxon>Fabaceae</taxon>
        <taxon>Papilionoideae</taxon>
        <taxon>50 kb inversion clade</taxon>
        <taxon>dalbergioids sensu lato</taxon>
        <taxon>Dalbergieae</taxon>
        <taxon>Pterocarpus clade</taxon>
        <taxon>Stylosanthes</taxon>
    </lineage>
</organism>
<reference evidence="4 5" key="1">
    <citation type="journal article" date="2023" name="Plants (Basel)">
        <title>Bridging the Gap: Combining Genomics and Transcriptomics Approaches to Understand Stylosanthes scabra, an Orphan Legume from the Brazilian Caatinga.</title>
        <authorList>
            <person name="Ferreira-Neto J.R.C."/>
            <person name="da Silva M.D."/>
            <person name="Binneck E."/>
            <person name="de Melo N.F."/>
            <person name="da Silva R.H."/>
            <person name="de Melo A.L.T.M."/>
            <person name="Pandolfi V."/>
            <person name="Bustamante F.O."/>
            <person name="Brasileiro-Vidal A.C."/>
            <person name="Benko-Iseppon A.M."/>
        </authorList>
    </citation>
    <scope>NUCLEOTIDE SEQUENCE [LARGE SCALE GENOMIC DNA]</scope>
    <source>
        <tissue evidence="4">Leaves</tissue>
    </source>
</reference>
<dbReference type="InterPro" id="IPR001611">
    <property type="entry name" value="Leu-rich_rpt"/>
</dbReference>
<evidence type="ECO:0000259" key="3">
    <source>
        <dbReference type="Pfam" id="PF25019"/>
    </source>
</evidence>
<dbReference type="InterPro" id="IPR056789">
    <property type="entry name" value="LRR_R13L1-DRL21"/>
</dbReference>
<keyword evidence="5" id="KW-1185">Reference proteome</keyword>
<accession>A0ABU6ZXT4</accession>
<comment type="caution">
    <text evidence="4">The sequence shown here is derived from an EMBL/GenBank/DDBJ whole genome shotgun (WGS) entry which is preliminary data.</text>
</comment>
<dbReference type="PANTHER" id="PTHR47186">
    <property type="entry name" value="LEUCINE-RICH REPEAT-CONTAINING PROTEIN 57"/>
    <property type="match status" value="1"/>
</dbReference>
<sequence length="710" mass="80839">MQDVGEEYFDELVARSFFQPHGTRETIFVMHDLMHDLAMIFAGEFCSRAEEHEKAVEIGMKTRHLSHIAREDYPISKLLEVCDRVKHTRTFLEINLNKRESFNVENAPCILLLSQLNYLRALSFKSVRLESLPDSIGKLTHLRYLNLSDTDIVSLPESLGSLYNLQTLKLYGCYRLEMLPDSMQDLVNLRHLDIRQTGLNKMPTGMSKLKSLQFLSNYVVGKDEGNKIRELGALANLQQSIGIFKLENVVNSNEASEARMSDKDAIDRLKLHWSSKEDENIVDFQIEEDILDKLQPHSNLKELQIWGYRGTAFPDWLGHLSYDNITSMTLSGCRNCRVLPSLGQLPSLKHLSISNFERLEIVGAEFYRDDESCLETPFPMLETLIIHSMPCWKEWHSLELNSFPRLRELTIRNCHMLRGDLPNHLPSLQSLGIHNCEQLSSCLPRAPAVTKLRIVGGNEVVEGKHLVESAIEAIKQTQLSCLTCLSISHYYSYMLFPVTAIPPSLENLEIGSCRKLEFQMDGQHHSLQELSITESCDSVTSFSLLDAFPNLMRVQIRKCEKMESIVVSGSLSCLRYLYIYHCGSLKSVSMLWMPAPQLENLVLVGCTEMDFSPTGDPPRSLRSLVISYSDKLASSATFMNSQFHWLTQLSIERECGRASVKSFPKEGWLPASLEFLRLNYIKSVETLECKGLAHLTSLQTLDIYGCHKLE</sequence>
<feature type="domain" description="Disease resistance protein winged helix" evidence="2">
    <location>
        <begin position="1"/>
        <end position="38"/>
    </location>
</feature>
<evidence type="ECO:0000259" key="2">
    <source>
        <dbReference type="Pfam" id="PF23559"/>
    </source>
</evidence>
<dbReference type="InterPro" id="IPR058922">
    <property type="entry name" value="WHD_DRP"/>
</dbReference>
<protein>
    <submittedName>
        <fullName evidence="4">Uncharacterized protein</fullName>
    </submittedName>
</protein>
<gene>
    <name evidence="4" type="ORF">PIB30_107819</name>
</gene>
<dbReference type="Proteomes" id="UP001341840">
    <property type="component" value="Unassembled WGS sequence"/>
</dbReference>
<dbReference type="Pfam" id="PF00560">
    <property type="entry name" value="LRR_1"/>
    <property type="match status" value="1"/>
</dbReference>
<evidence type="ECO:0000256" key="1">
    <source>
        <dbReference type="ARBA" id="ARBA00022737"/>
    </source>
</evidence>
<dbReference type="Gene3D" id="3.80.10.10">
    <property type="entry name" value="Ribonuclease Inhibitor"/>
    <property type="match status" value="3"/>
</dbReference>
<feature type="domain" description="R13L1/DRL21-like LRR repeat region" evidence="3">
    <location>
        <begin position="228"/>
        <end position="355"/>
    </location>
</feature>
<dbReference type="EMBL" id="JASCZI010276612">
    <property type="protein sequence ID" value="MED6226857.1"/>
    <property type="molecule type" value="Genomic_DNA"/>
</dbReference>
<dbReference type="SUPFAM" id="SSF52047">
    <property type="entry name" value="RNI-like"/>
    <property type="match status" value="1"/>
</dbReference>
<name>A0ABU6ZXT4_9FABA</name>
<feature type="non-terminal residue" evidence="4">
    <location>
        <position position="710"/>
    </location>
</feature>